<reference evidence="5" key="1">
    <citation type="submission" date="2022-11" db="EMBL/GenBank/DDBJ databases">
        <authorList>
            <person name="Morgan W.R."/>
            <person name="Tartar A."/>
        </authorList>
    </citation>
    <scope>NUCLEOTIDE SEQUENCE</scope>
    <source>
        <strain evidence="5">ARSEF 373</strain>
    </source>
</reference>
<feature type="domain" description="AB hydrolase-1" evidence="4">
    <location>
        <begin position="250"/>
        <end position="350"/>
    </location>
</feature>
<dbReference type="Proteomes" id="UP001146120">
    <property type="component" value="Unassembled WGS sequence"/>
</dbReference>
<feature type="transmembrane region" description="Helical" evidence="3">
    <location>
        <begin position="96"/>
        <end position="120"/>
    </location>
</feature>
<organism evidence="5 6">
    <name type="scientific">Lagenidium giganteum</name>
    <dbReference type="NCBI Taxonomy" id="4803"/>
    <lineage>
        <taxon>Eukaryota</taxon>
        <taxon>Sar</taxon>
        <taxon>Stramenopiles</taxon>
        <taxon>Oomycota</taxon>
        <taxon>Peronosporomycetes</taxon>
        <taxon>Pythiales</taxon>
        <taxon>Pythiaceae</taxon>
    </lineage>
</organism>
<evidence type="ECO:0000313" key="5">
    <source>
        <dbReference type="EMBL" id="DBA04440.1"/>
    </source>
</evidence>
<dbReference type="GO" id="GO:0055088">
    <property type="term" value="P:lipid homeostasis"/>
    <property type="evidence" value="ECO:0007669"/>
    <property type="project" value="TreeGrafter"/>
</dbReference>
<dbReference type="InterPro" id="IPR029058">
    <property type="entry name" value="AB_hydrolase_fold"/>
</dbReference>
<dbReference type="PANTHER" id="PTHR42886">
    <property type="entry name" value="RE40534P-RELATED"/>
    <property type="match status" value="1"/>
</dbReference>
<proteinExistence type="inferred from homology"/>
<protein>
    <recommendedName>
        <fullName evidence="4">AB hydrolase-1 domain-containing protein</fullName>
    </recommendedName>
</protein>
<dbReference type="GO" id="GO:0006654">
    <property type="term" value="P:phosphatidic acid biosynthetic process"/>
    <property type="evidence" value="ECO:0007669"/>
    <property type="project" value="TreeGrafter"/>
</dbReference>
<accession>A0AAV2ZEW8</accession>
<evidence type="ECO:0000256" key="2">
    <source>
        <dbReference type="SAM" id="MobiDB-lite"/>
    </source>
</evidence>
<feature type="domain" description="AB hydrolase-1" evidence="4">
    <location>
        <begin position="585"/>
        <end position="859"/>
    </location>
</feature>
<dbReference type="SUPFAM" id="SSF53474">
    <property type="entry name" value="alpha/beta-Hydrolases"/>
    <property type="match status" value="2"/>
</dbReference>
<dbReference type="Pfam" id="PF00561">
    <property type="entry name" value="Abhydrolase_1"/>
    <property type="match status" value="2"/>
</dbReference>
<feature type="transmembrane region" description="Helical" evidence="3">
    <location>
        <begin position="38"/>
        <end position="59"/>
    </location>
</feature>
<dbReference type="EMBL" id="DAKRPA010000008">
    <property type="protein sequence ID" value="DBA04440.1"/>
    <property type="molecule type" value="Genomic_DNA"/>
</dbReference>
<comment type="caution">
    <text evidence="5">The sequence shown here is derived from an EMBL/GenBank/DDBJ whole genome shotgun (WGS) entry which is preliminary data.</text>
</comment>
<dbReference type="InterPro" id="IPR000073">
    <property type="entry name" value="AB_hydrolase_1"/>
</dbReference>
<evidence type="ECO:0000313" key="6">
    <source>
        <dbReference type="Proteomes" id="UP001146120"/>
    </source>
</evidence>
<comment type="similarity">
    <text evidence="1">Belongs to the peptidase S33 family. ABHD4/ABHD5 subfamily.</text>
</comment>
<keyword evidence="3" id="KW-0812">Transmembrane</keyword>
<name>A0AAV2ZEW8_9STRA</name>
<dbReference type="Gene3D" id="3.40.50.1820">
    <property type="entry name" value="alpha/beta hydrolase"/>
    <property type="match status" value="2"/>
</dbReference>
<feature type="transmembrane region" description="Helical" evidence="3">
    <location>
        <begin position="71"/>
        <end position="90"/>
    </location>
</feature>
<dbReference type="GO" id="GO:0042171">
    <property type="term" value="F:lysophosphatidic acid acyltransferase activity"/>
    <property type="evidence" value="ECO:0007669"/>
    <property type="project" value="TreeGrafter"/>
</dbReference>
<feature type="transmembrane region" description="Helical" evidence="3">
    <location>
        <begin position="172"/>
        <end position="193"/>
    </location>
</feature>
<gene>
    <name evidence="5" type="ORF">N0F65_010036</name>
</gene>
<reference evidence="5" key="2">
    <citation type="journal article" date="2023" name="Microbiol Resour">
        <title>Decontamination and Annotation of the Draft Genome Sequence of the Oomycete Lagenidium giganteum ARSEF 373.</title>
        <authorList>
            <person name="Morgan W.R."/>
            <person name="Tartar A."/>
        </authorList>
    </citation>
    <scope>NUCLEOTIDE SEQUENCE</scope>
    <source>
        <strain evidence="5">ARSEF 373</strain>
    </source>
</reference>
<evidence type="ECO:0000256" key="1">
    <source>
        <dbReference type="ARBA" id="ARBA00038097"/>
    </source>
</evidence>
<keyword evidence="6" id="KW-1185">Reference proteome</keyword>
<keyword evidence="3" id="KW-0472">Membrane</keyword>
<sequence length="872" mass="97254">MRASDAMGPGSTPSPSATAGTDKLGVHQRMRAARVLPVLLLILLLTPFWILYGCVGYVLTRPSSVLSRRGVMALGCAMALVGIEIAIINHKAGHSVLAVPSSTTVGLMASFAIALLVAQFEVHRIVMVCVDASRGSIKRQITLFEGLGLACALGWVAWFWESVYALNRWAFASSFLLYIVTGCYLALPLVIAMSHAQLWIPARYEALERVEHQILSKIVKCPFQMMKIAGLGTVYVPTTKSKTDNRPVQTIVLIHGFAAGNALWACNLEFLAQYYDVYAVEWVGAGRSDRPTFESYSQEEADRIIVDALEEWRAELKAMFATSFAARYPGHVEHLVLVSPAGVGYPPERDPSKPLPIVIRIVRRLWRLRLTPMSVVRFAGPLGPLVLRMIVSARVSLMPETSCVRRGDLEFEALTKYWYHNWALKASGEVAMHTHLLPGAYAKKPLCELLTPERFQIPITFMYGGGPDWMESSHADKVAEKFKGYPNTVRVLHVPLAGHQVFMDNLNDQVPVQRTGVVLIAGMATHGRCWEWVPASYDRLEQSERRILEKNVRTPFEMTKVAGLGTVHVPCSDPIKRQSGKVQDIVMIHGFAGGNAFWARNLEDLSKHFNVYAVEWIGVGRSDRPDFEHKEFDAADDFIVGSFEKWRKELELTNFHLCAHSMGAIFASSYALQFPENVDHLVLVSPAGVSRPPPPPPADSPEAQAQNKSWLRRMIFSAWENGVTPMSVARFVGPYGPTLVQNVLQRRISFMPQTSAMRDGTMDLDDLAEYIYHNWALKASGEKAMMTHLAPGALARRPLIDMLLPERVKMPVTFIYGGESDWMDYRHGLRVVKNLVDENKQASLHLVPYSGHQVFLDNPAVFNRTVIEALVK</sequence>
<feature type="transmembrane region" description="Helical" evidence="3">
    <location>
        <begin position="141"/>
        <end position="160"/>
    </location>
</feature>
<evidence type="ECO:0000256" key="3">
    <source>
        <dbReference type="SAM" id="Phobius"/>
    </source>
</evidence>
<feature type="region of interest" description="Disordered" evidence="2">
    <location>
        <begin position="1"/>
        <end position="21"/>
    </location>
</feature>
<evidence type="ECO:0000259" key="4">
    <source>
        <dbReference type="Pfam" id="PF00561"/>
    </source>
</evidence>
<dbReference type="GO" id="GO:0052689">
    <property type="term" value="F:carboxylic ester hydrolase activity"/>
    <property type="evidence" value="ECO:0007669"/>
    <property type="project" value="TreeGrafter"/>
</dbReference>
<keyword evidence="3" id="KW-1133">Transmembrane helix</keyword>
<dbReference type="PANTHER" id="PTHR42886:SF29">
    <property type="entry name" value="PUMMELIG, ISOFORM A"/>
    <property type="match status" value="1"/>
</dbReference>
<dbReference type="AlphaFoldDB" id="A0AAV2ZEW8"/>